<keyword evidence="3 7" id="KW-0547">Nucleotide-binding</keyword>
<evidence type="ECO:0000256" key="7">
    <source>
        <dbReference type="PIRSR" id="PIRSR630616-2"/>
    </source>
</evidence>
<dbReference type="FunFam" id="1.10.510.10:FF:000571">
    <property type="entry name" value="Maternal embryonic leucine zipper kinase"/>
    <property type="match status" value="1"/>
</dbReference>
<feature type="compositionally biased region" description="Low complexity" evidence="9">
    <location>
        <begin position="378"/>
        <end position="388"/>
    </location>
</feature>
<dbReference type="InterPro" id="IPR011009">
    <property type="entry name" value="Kinase-like_dom_sf"/>
</dbReference>
<keyword evidence="2" id="KW-0808">Transferase</keyword>
<evidence type="ECO:0000256" key="9">
    <source>
        <dbReference type="SAM" id="MobiDB-lite"/>
    </source>
</evidence>
<feature type="active site" description="Proton acceptor" evidence="6">
    <location>
        <position position="157"/>
    </location>
</feature>
<accession>A0A8H7BEL5</accession>
<evidence type="ECO:0000259" key="10">
    <source>
        <dbReference type="PROSITE" id="PS50011"/>
    </source>
</evidence>
<dbReference type="FunFam" id="3.30.200.20:FF:000042">
    <property type="entry name" value="Aurora kinase A"/>
    <property type="match status" value="1"/>
</dbReference>
<dbReference type="PANTHER" id="PTHR24350">
    <property type="entry name" value="SERINE/THREONINE-PROTEIN KINASE IAL-RELATED"/>
    <property type="match status" value="1"/>
</dbReference>
<dbReference type="Pfam" id="PF00069">
    <property type="entry name" value="Pkinase"/>
    <property type="match status" value="1"/>
</dbReference>
<reference evidence="11" key="1">
    <citation type="submission" date="2020-01" db="EMBL/GenBank/DDBJ databases">
        <title>Genome Sequencing of Three Apophysomyces-Like Fungal Strains Confirms a Novel Fungal Genus in the Mucoromycota with divergent Burkholderia-like Endosymbiotic Bacteria.</title>
        <authorList>
            <person name="Stajich J.E."/>
            <person name="Macias A.M."/>
            <person name="Carter-House D."/>
            <person name="Lovett B."/>
            <person name="Kasson L.R."/>
            <person name="Berry K."/>
            <person name="Grigoriev I."/>
            <person name="Chang Y."/>
            <person name="Spatafora J."/>
            <person name="Kasson M.T."/>
        </authorList>
    </citation>
    <scope>NUCLEOTIDE SEQUENCE</scope>
    <source>
        <strain evidence="11">NRRL A-21654</strain>
    </source>
</reference>
<keyword evidence="5 7" id="KW-0067">ATP-binding</keyword>
<protein>
    <recommendedName>
        <fullName evidence="10">Protein kinase domain-containing protein</fullName>
    </recommendedName>
</protein>
<comment type="caution">
    <text evidence="11">The sequence shown here is derived from an EMBL/GenBank/DDBJ whole genome shotgun (WGS) entry which is preliminary data.</text>
</comment>
<dbReference type="InterPro" id="IPR008271">
    <property type="entry name" value="Ser/Thr_kinase_AS"/>
</dbReference>
<keyword evidence="1" id="KW-0723">Serine/threonine-protein kinase</keyword>
<feature type="binding site" evidence="7">
    <location>
        <begin position="111"/>
        <end position="113"/>
    </location>
    <ligand>
        <name>ATP</name>
        <dbReference type="ChEBI" id="CHEBI:30616"/>
    </ligand>
</feature>
<proteinExistence type="predicted"/>
<dbReference type="InterPro" id="IPR030616">
    <property type="entry name" value="Aur-like"/>
</dbReference>
<dbReference type="PROSITE" id="PS50011">
    <property type="entry name" value="PROTEIN_KINASE_DOM"/>
    <property type="match status" value="1"/>
</dbReference>
<dbReference type="EMBL" id="JABAYA010000350">
    <property type="protein sequence ID" value="KAF7720839.1"/>
    <property type="molecule type" value="Genomic_DNA"/>
</dbReference>
<dbReference type="OrthoDB" id="504170at2759"/>
<feature type="binding site" evidence="7">
    <location>
        <position position="176"/>
    </location>
    <ligand>
        <name>ATP</name>
        <dbReference type="ChEBI" id="CHEBI:30616"/>
    </ligand>
</feature>
<dbReference type="InterPro" id="IPR000719">
    <property type="entry name" value="Prot_kinase_dom"/>
</dbReference>
<feature type="compositionally biased region" description="Low complexity" evidence="9">
    <location>
        <begin position="362"/>
        <end position="371"/>
    </location>
</feature>
<keyword evidence="12" id="KW-1185">Reference proteome</keyword>
<evidence type="ECO:0000256" key="6">
    <source>
        <dbReference type="PIRSR" id="PIRSR630616-1"/>
    </source>
</evidence>
<name>A0A8H7BEL5_9FUNG</name>
<feature type="region of interest" description="Disordered" evidence="9">
    <location>
        <begin position="362"/>
        <end position="388"/>
    </location>
</feature>
<dbReference type="GO" id="GO:0004674">
    <property type="term" value="F:protein serine/threonine kinase activity"/>
    <property type="evidence" value="ECO:0007669"/>
    <property type="project" value="UniProtKB-KW"/>
</dbReference>
<evidence type="ECO:0000256" key="1">
    <source>
        <dbReference type="ARBA" id="ARBA00022527"/>
    </source>
</evidence>
<dbReference type="GO" id="GO:0005524">
    <property type="term" value="F:ATP binding"/>
    <property type="evidence" value="ECO:0007669"/>
    <property type="project" value="UniProtKB-KW"/>
</dbReference>
<feature type="binding site" evidence="7">
    <location>
        <begin position="161"/>
        <end position="162"/>
    </location>
    <ligand>
        <name>ATP</name>
        <dbReference type="ChEBI" id="CHEBI:30616"/>
    </ligand>
</feature>
<feature type="domain" description="Protein kinase" evidence="10">
    <location>
        <begin position="32"/>
        <end position="288"/>
    </location>
</feature>
<dbReference type="SMART" id="SM00220">
    <property type="entry name" value="S_TKc"/>
    <property type="match status" value="1"/>
</dbReference>
<dbReference type="SUPFAM" id="SSF56112">
    <property type="entry name" value="Protein kinase-like (PK-like)"/>
    <property type="match status" value="1"/>
</dbReference>
<evidence type="ECO:0000313" key="12">
    <source>
        <dbReference type="Proteomes" id="UP000605846"/>
    </source>
</evidence>
<feature type="binding site" evidence="7">
    <location>
        <position position="61"/>
    </location>
    <ligand>
        <name>ATP</name>
        <dbReference type="ChEBI" id="CHEBI:30616"/>
    </ligand>
</feature>
<dbReference type="PROSITE" id="PS00108">
    <property type="entry name" value="PROTEIN_KINASE_ST"/>
    <property type="match status" value="1"/>
</dbReference>
<evidence type="ECO:0000256" key="3">
    <source>
        <dbReference type="ARBA" id="ARBA00022741"/>
    </source>
</evidence>
<dbReference type="Gene3D" id="1.10.510.10">
    <property type="entry name" value="Transferase(Phosphotransferase) domain 1"/>
    <property type="match status" value="1"/>
</dbReference>
<evidence type="ECO:0000313" key="11">
    <source>
        <dbReference type="EMBL" id="KAF7720839.1"/>
    </source>
</evidence>
<gene>
    <name evidence="11" type="ORF">EC973_005982</name>
</gene>
<evidence type="ECO:0000256" key="5">
    <source>
        <dbReference type="ARBA" id="ARBA00022840"/>
    </source>
</evidence>
<evidence type="ECO:0000256" key="2">
    <source>
        <dbReference type="ARBA" id="ARBA00022679"/>
    </source>
</evidence>
<evidence type="ECO:0000256" key="4">
    <source>
        <dbReference type="ARBA" id="ARBA00022777"/>
    </source>
</evidence>
<organism evidence="11 12">
    <name type="scientific">Apophysomyces ossiformis</name>
    <dbReference type="NCBI Taxonomy" id="679940"/>
    <lineage>
        <taxon>Eukaryota</taxon>
        <taxon>Fungi</taxon>
        <taxon>Fungi incertae sedis</taxon>
        <taxon>Mucoromycota</taxon>
        <taxon>Mucoromycotina</taxon>
        <taxon>Mucoromycetes</taxon>
        <taxon>Mucorales</taxon>
        <taxon>Mucorineae</taxon>
        <taxon>Mucoraceae</taxon>
        <taxon>Apophysomyces</taxon>
    </lineage>
</organism>
<dbReference type="Proteomes" id="UP000605846">
    <property type="component" value="Unassembled WGS sequence"/>
</dbReference>
<sequence length="424" mass="48658">MWIQQHSQRIPFFNNRLRYEEKKSKREEIGDYWLTKTIGRGSTGWVKLGIHKLDGHQVAIKMIPRQRLTLSKKLACATERELAILQLLHHPNLIELHRIFQDTAYIYFVTEYAEGGELFHLLTKRGGALSETEARTLFSQLAGALAWCHAHHICHRDLKPENILLDKDRKLVKIADFGMATIQSSDRLLQTSCGSVHYASPEIVQGKPYYGPATDVWSCGVLLYVLLTGYLPFDDENMGRLYLKIKRGKYHRLPEHLPSTAKDLIRRMLTVDPSQRITMKEVLSHPWLVCQNIEHVGPVYDNDTLHGPMISKPCDIYGRTWETLKVLWRELDHDQILAALMAHDQDSVTNNDDEGGPCPSLSRYSSSSCVSGSGGKRTLSTTDGEETTNTTTNIYFHSNYKYEHEYEYDSCQPFTLQYLVRLFV</sequence>
<feature type="cross-link" description="Glycyl lysine isopeptide (Lys-Gly) (interchain with G-Cter in SUMO2)" evidence="8">
    <location>
        <position position="159"/>
    </location>
</feature>
<dbReference type="AlphaFoldDB" id="A0A8H7BEL5"/>
<keyword evidence="4" id="KW-0418">Kinase</keyword>
<evidence type="ECO:0000256" key="8">
    <source>
        <dbReference type="PIRSR" id="PIRSR630616-3"/>
    </source>
</evidence>